<dbReference type="AlphaFoldDB" id="A0A2P6QDI4"/>
<evidence type="ECO:0000313" key="1">
    <source>
        <dbReference type="EMBL" id="PRQ32224.1"/>
    </source>
</evidence>
<accession>A0A2P6QDI4</accession>
<keyword evidence="2" id="KW-1185">Reference proteome</keyword>
<proteinExistence type="predicted"/>
<comment type="caution">
    <text evidence="1">The sequence shown here is derived from an EMBL/GenBank/DDBJ whole genome shotgun (WGS) entry which is preliminary data.</text>
</comment>
<dbReference type="Gramene" id="PRQ32224">
    <property type="protein sequence ID" value="PRQ32224"/>
    <property type="gene ID" value="RchiOBHm_Chr5g0044011"/>
</dbReference>
<sequence length="52" mass="6299">MKNYDLKRESYYFRNPIINKVCPLHFGRVFHSVKPYIPISLDTDPYIDHTKK</sequence>
<protein>
    <submittedName>
        <fullName evidence="1">Uncharacterized protein</fullName>
    </submittedName>
</protein>
<dbReference type="EMBL" id="PDCK01000043">
    <property type="protein sequence ID" value="PRQ32224.1"/>
    <property type="molecule type" value="Genomic_DNA"/>
</dbReference>
<dbReference type="Proteomes" id="UP000238479">
    <property type="component" value="Chromosome 5"/>
</dbReference>
<reference evidence="1 2" key="1">
    <citation type="journal article" date="2018" name="Nat. Genet.">
        <title>The Rosa genome provides new insights in the design of modern roses.</title>
        <authorList>
            <person name="Bendahmane M."/>
        </authorList>
    </citation>
    <scope>NUCLEOTIDE SEQUENCE [LARGE SCALE GENOMIC DNA]</scope>
    <source>
        <strain evidence="2">cv. Old Blush</strain>
    </source>
</reference>
<evidence type="ECO:0000313" key="2">
    <source>
        <dbReference type="Proteomes" id="UP000238479"/>
    </source>
</evidence>
<organism evidence="1 2">
    <name type="scientific">Rosa chinensis</name>
    <name type="common">China rose</name>
    <dbReference type="NCBI Taxonomy" id="74649"/>
    <lineage>
        <taxon>Eukaryota</taxon>
        <taxon>Viridiplantae</taxon>
        <taxon>Streptophyta</taxon>
        <taxon>Embryophyta</taxon>
        <taxon>Tracheophyta</taxon>
        <taxon>Spermatophyta</taxon>
        <taxon>Magnoliopsida</taxon>
        <taxon>eudicotyledons</taxon>
        <taxon>Gunneridae</taxon>
        <taxon>Pentapetalae</taxon>
        <taxon>rosids</taxon>
        <taxon>fabids</taxon>
        <taxon>Rosales</taxon>
        <taxon>Rosaceae</taxon>
        <taxon>Rosoideae</taxon>
        <taxon>Rosoideae incertae sedis</taxon>
        <taxon>Rosa</taxon>
    </lineage>
</organism>
<name>A0A2P6QDI4_ROSCH</name>
<gene>
    <name evidence="1" type="ORF">RchiOBHm_Chr5g0044011</name>
</gene>